<evidence type="ECO:0000256" key="1">
    <source>
        <dbReference type="SAM" id="SignalP"/>
    </source>
</evidence>
<protein>
    <submittedName>
        <fullName evidence="2">Uncharacterized protein</fullName>
    </submittedName>
</protein>
<evidence type="ECO:0000313" key="4">
    <source>
        <dbReference type="Proteomes" id="UP000078595"/>
    </source>
</evidence>
<sequence>MQLHLIVLCFISAFLAQAQAQAEDAEWPAPTDGCDINVARDLYFSQSARLRGPSTTVIMGFPTDGAAPPSDACDESEDPAKAKRQVLEVGKGAYIAPTSGPYGMGK</sequence>
<organism evidence="2">
    <name type="scientific">Kwoniella dejecticola CBS 10117</name>
    <dbReference type="NCBI Taxonomy" id="1296121"/>
    <lineage>
        <taxon>Eukaryota</taxon>
        <taxon>Fungi</taxon>
        <taxon>Dikarya</taxon>
        <taxon>Basidiomycota</taxon>
        <taxon>Agaricomycotina</taxon>
        <taxon>Tremellomycetes</taxon>
        <taxon>Tremellales</taxon>
        <taxon>Cryptococcaceae</taxon>
        <taxon>Kwoniella</taxon>
    </lineage>
</organism>
<dbReference type="EMBL" id="KI894027">
    <property type="protein sequence ID" value="OBR88840.1"/>
    <property type="molecule type" value="Genomic_DNA"/>
</dbReference>
<proteinExistence type="predicted"/>
<feature type="chain" id="PRO_5008342362" evidence="1">
    <location>
        <begin position="21"/>
        <end position="106"/>
    </location>
</feature>
<evidence type="ECO:0000313" key="3">
    <source>
        <dbReference type="EMBL" id="WWC58118.1"/>
    </source>
</evidence>
<dbReference type="Proteomes" id="UP000078595">
    <property type="component" value="Chromosome 1"/>
</dbReference>
<dbReference type="AlphaFoldDB" id="A0A1A6AFJ3"/>
<name>A0A1A6AFJ3_9TREE</name>
<reference evidence="3" key="2">
    <citation type="submission" date="2013-07" db="EMBL/GenBank/DDBJ databases">
        <authorList>
            <consortium name="The Broad Institute Genome Sequencing Platform"/>
            <person name="Cuomo C."/>
            <person name="Litvintseva A."/>
            <person name="Chen Y."/>
            <person name="Heitman J."/>
            <person name="Sun S."/>
            <person name="Springer D."/>
            <person name="Dromer F."/>
            <person name="Young S.K."/>
            <person name="Zeng Q."/>
            <person name="Gargeya S."/>
            <person name="Fitzgerald M."/>
            <person name="Abouelleil A."/>
            <person name="Alvarado L."/>
            <person name="Berlin A.M."/>
            <person name="Chapman S.B."/>
            <person name="Dewar J."/>
            <person name="Goldberg J."/>
            <person name="Griggs A."/>
            <person name="Gujja S."/>
            <person name="Hansen M."/>
            <person name="Howarth C."/>
            <person name="Imamovic A."/>
            <person name="Larimer J."/>
            <person name="McCowan C."/>
            <person name="Murphy C."/>
            <person name="Pearson M."/>
            <person name="Priest M."/>
            <person name="Roberts A."/>
            <person name="Saif S."/>
            <person name="Shea T."/>
            <person name="Sykes S."/>
            <person name="Wortman J."/>
            <person name="Nusbaum C."/>
            <person name="Birren B."/>
        </authorList>
    </citation>
    <scope>NUCLEOTIDE SEQUENCE</scope>
    <source>
        <strain evidence="3">CBS 10117</strain>
    </source>
</reference>
<keyword evidence="1" id="KW-0732">Signal</keyword>
<dbReference type="GeneID" id="28964356"/>
<dbReference type="OrthoDB" id="10369631at2759"/>
<reference evidence="2" key="1">
    <citation type="submission" date="2013-07" db="EMBL/GenBank/DDBJ databases">
        <title>The Genome Sequence of Cryptococcus dejecticola CBS10117.</title>
        <authorList>
            <consortium name="The Broad Institute Genome Sequencing Platform"/>
            <person name="Cuomo C."/>
            <person name="Litvintseva A."/>
            <person name="Chen Y."/>
            <person name="Heitman J."/>
            <person name="Sun S."/>
            <person name="Springer D."/>
            <person name="Dromer F."/>
            <person name="Young S.K."/>
            <person name="Zeng Q."/>
            <person name="Gargeya S."/>
            <person name="Fitzgerald M."/>
            <person name="Abouelleil A."/>
            <person name="Alvarado L."/>
            <person name="Berlin A.M."/>
            <person name="Chapman S.B."/>
            <person name="Dewar J."/>
            <person name="Goldberg J."/>
            <person name="Griggs A."/>
            <person name="Gujja S."/>
            <person name="Hansen M."/>
            <person name="Howarth C."/>
            <person name="Imamovic A."/>
            <person name="Larimer J."/>
            <person name="McCowan C."/>
            <person name="Murphy C."/>
            <person name="Pearson M."/>
            <person name="Priest M."/>
            <person name="Roberts A."/>
            <person name="Saif S."/>
            <person name="Shea T."/>
            <person name="Sykes S."/>
            <person name="Wortman J."/>
            <person name="Nusbaum C."/>
            <person name="Birren B."/>
        </authorList>
    </citation>
    <scope>NUCLEOTIDE SEQUENCE [LARGE SCALE GENOMIC DNA]</scope>
    <source>
        <strain evidence="2">CBS 10117</strain>
    </source>
</reference>
<evidence type="ECO:0000313" key="2">
    <source>
        <dbReference type="EMBL" id="OBR88840.1"/>
    </source>
</evidence>
<dbReference type="RefSeq" id="XP_018266682.1">
    <property type="nucleotide sequence ID" value="XM_018404028.1"/>
</dbReference>
<gene>
    <name evidence="2" type="ORF">I303_00657</name>
    <name evidence="3" type="ORF">I303_100653</name>
</gene>
<dbReference type="VEuPathDB" id="FungiDB:I303_00657"/>
<reference evidence="3" key="3">
    <citation type="submission" date="2024-02" db="EMBL/GenBank/DDBJ databases">
        <title>Comparative genomics of Cryptococcus and Kwoniella reveals pathogenesis evolution and contrasting modes of karyotype evolution via chromosome fusion or intercentromeric recombination.</title>
        <authorList>
            <person name="Coelho M.A."/>
            <person name="David-Palma M."/>
            <person name="Shea T."/>
            <person name="Bowers K."/>
            <person name="McGinley-Smith S."/>
            <person name="Mohammad A.W."/>
            <person name="Gnirke A."/>
            <person name="Yurkov A.M."/>
            <person name="Nowrousian M."/>
            <person name="Sun S."/>
            <person name="Cuomo C.A."/>
            <person name="Heitman J."/>
        </authorList>
    </citation>
    <scope>NUCLEOTIDE SEQUENCE</scope>
    <source>
        <strain evidence="3">CBS 10117</strain>
    </source>
</reference>
<dbReference type="EMBL" id="CP144530">
    <property type="protein sequence ID" value="WWC58118.1"/>
    <property type="molecule type" value="Genomic_DNA"/>
</dbReference>
<keyword evidence="4" id="KW-1185">Reference proteome</keyword>
<accession>A0A1A6AFJ3</accession>
<feature type="signal peptide" evidence="1">
    <location>
        <begin position="1"/>
        <end position="20"/>
    </location>
</feature>
<dbReference type="KEGG" id="kdj:28964356"/>